<proteinExistence type="predicted"/>
<dbReference type="GO" id="GO:0032933">
    <property type="term" value="P:SREBP signaling pathway"/>
    <property type="evidence" value="ECO:0007669"/>
    <property type="project" value="InterPro"/>
</dbReference>
<organism evidence="6 7">
    <name type="scientific">Glossina austeni</name>
    <name type="common">Savannah tsetse fly</name>
    <dbReference type="NCBI Taxonomy" id="7395"/>
    <lineage>
        <taxon>Eukaryota</taxon>
        <taxon>Metazoa</taxon>
        <taxon>Ecdysozoa</taxon>
        <taxon>Arthropoda</taxon>
        <taxon>Hexapoda</taxon>
        <taxon>Insecta</taxon>
        <taxon>Pterygota</taxon>
        <taxon>Neoptera</taxon>
        <taxon>Endopterygota</taxon>
        <taxon>Diptera</taxon>
        <taxon>Brachycera</taxon>
        <taxon>Muscomorpha</taxon>
        <taxon>Hippoboscoidea</taxon>
        <taxon>Glossinidae</taxon>
        <taxon>Glossina</taxon>
    </lineage>
</organism>
<comment type="subcellular location">
    <subcellularLocation>
        <location evidence="2">Endomembrane system</location>
    </subcellularLocation>
    <subcellularLocation>
        <location evidence="1">Endoplasmic reticulum</location>
    </subcellularLocation>
</comment>
<evidence type="ECO:0000256" key="1">
    <source>
        <dbReference type="ARBA" id="ARBA00004240"/>
    </source>
</evidence>
<dbReference type="PANTHER" id="PTHR46378:SF1">
    <property type="entry name" value="STEROL REGULATORY ELEMENT-BINDING PROTEIN CLEAVAGE-ACTIVATING PROTEIN"/>
    <property type="match status" value="1"/>
</dbReference>
<dbReference type="GO" id="GO:0032934">
    <property type="term" value="F:sterol binding"/>
    <property type="evidence" value="ECO:0007669"/>
    <property type="project" value="InterPro"/>
</dbReference>
<feature type="domain" description="SCAP N-terminal" evidence="5">
    <location>
        <begin position="150"/>
        <end position="201"/>
    </location>
</feature>
<keyword evidence="4" id="KW-0472">Membrane</keyword>
<accession>A0A1A9UHG7</accession>
<keyword evidence="7" id="KW-1185">Reference proteome</keyword>
<evidence type="ECO:0000313" key="7">
    <source>
        <dbReference type="Proteomes" id="UP000078200"/>
    </source>
</evidence>
<dbReference type="EnsemblMetazoa" id="GAUT004997-RA">
    <property type="protein sequence ID" value="GAUT004997-PA"/>
    <property type="gene ID" value="GAUT004997"/>
</dbReference>
<dbReference type="VEuPathDB" id="VectorBase:GAUT004997"/>
<dbReference type="InterPro" id="IPR030225">
    <property type="entry name" value="SCAP"/>
</dbReference>
<dbReference type="Proteomes" id="UP000078200">
    <property type="component" value="Unassembled WGS sequence"/>
</dbReference>
<dbReference type="GO" id="GO:0005789">
    <property type="term" value="C:endoplasmic reticulum membrane"/>
    <property type="evidence" value="ECO:0007669"/>
    <property type="project" value="InterPro"/>
</dbReference>
<evidence type="ECO:0000256" key="3">
    <source>
        <dbReference type="ARBA" id="ARBA00022824"/>
    </source>
</evidence>
<protein>
    <recommendedName>
        <fullName evidence="5">SCAP N-terminal domain-containing protein</fullName>
    </recommendedName>
</protein>
<evidence type="ECO:0000313" key="6">
    <source>
        <dbReference type="EnsemblMetazoa" id="GAUT004997-PA"/>
    </source>
</evidence>
<keyword evidence="3" id="KW-0256">Endoplasmic reticulum</keyword>
<evidence type="ECO:0000256" key="4">
    <source>
        <dbReference type="ARBA" id="ARBA00023136"/>
    </source>
</evidence>
<evidence type="ECO:0000256" key="2">
    <source>
        <dbReference type="ARBA" id="ARBA00004308"/>
    </source>
</evidence>
<dbReference type="GO" id="GO:0032936">
    <property type="term" value="C:SREBP-SCAP complex"/>
    <property type="evidence" value="ECO:0007669"/>
    <property type="project" value="TreeGrafter"/>
</dbReference>
<dbReference type="AlphaFoldDB" id="A0A1A9UHG7"/>
<name>A0A1A9UHG7_GLOAU</name>
<sequence>MPIAALASVENISGNPYNKLFNNINNINAVQLCDYNLLSSSSMPASMQKSKQSSGLPSAVSHIYYKHGLFLSSYPTCATSIAIVAILFSCYPLINIPLPGTIPTKIVLPFEGKYSLYDGERSVNSNYNYSMVKNLFITNNASMYEPHFPWAQSSPILYVQQITLRASILPWIDEMQLMDAFRAPLYEVFKLLEIVRNHESVEK</sequence>
<reference evidence="6" key="1">
    <citation type="submission" date="2020-05" db="UniProtKB">
        <authorList>
            <consortium name="EnsemblMetazoa"/>
        </authorList>
    </citation>
    <scope>IDENTIFICATION</scope>
    <source>
        <strain evidence="6">TTRI</strain>
    </source>
</reference>
<dbReference type="InterPro" id="IPR057041">
    <property type="entry name" value="SCAP_N"/>
</dbReference>
<dbReference type="Pfam" id="PF24006">
    <property type="entry name" value="SCAP_N"/>
    <property type="match status" value="1"/>
</dbReference>
<dbReference type="STRING" id="7395.A0A1A9UHG7"/>
<dbReference type="GO" id="GO:0000139">
    <property type="term" value="C:Golgi membrane"/>
    <property type="evidence" value="ECO:0007669"/>
    <property type="project" value="InterPro"/>
</dbReference>
<dbReference type="GO" id="GO:0045540">
    <property type="term" value="P:regulation of cholesterol biosynthetic process"/>
    <property type="evidence" value="ECO:0007669"/>
    <property type="project" value="TreeGrafter"/>
</dbReference>
<dbReference type="PANTHER" id="PTHR46378">
    <property type="entry name" value="STEROL REGULATORY ELEMENT-BINDING PROTEIN CLEAVAGE-ACTIVATING PROTEIN"/>
    <property type="match status" value="1"/>
</dbReference>
<evidence type="ECO:0000259" key="5">
    <source>
        <dbReference type="Pfam" id="PF24006"/>
    </source>
</evidence>